<feature type="compositionally biased region" description="Low complexity" evidence="1">
    <location>
        <begin position="8"/>
        <end position="19"/>
    </location>
</feature>
<feature type="compositionally biased region" description="Basic residues" evidence="1">
    <location>
        <begin position="98"/>
        <end position="108"/>
    </location>
</feature>
<reference evidence="2" key="1">
    <citation type="submission" date="2018-11" db="EMBL/GenBank/DDBJ databases">
        <authorList>
            <consortium name="Pathogen Informatics"/>
        </authorList>
    </citation>
    <scope>NUCLEOTIDE SEQUENCE</scope>
</reference>
<evidence type="ECO:0000313" key="3">
    <source>
        <dbReference type="Proteomes" id="UP000784294"/>
    </source>
</evidence>
<feature type="region of interest" description="Disordered" evidence="1">
    <location>
        <begin position="1"/>
        <end position="120"/>
    </location>
</feature>
<feature type="non-terminal residue" evidence="2">
    <location>
        <position position="1"/>
    </location>
</feature>
<comment type="caution">
    <text evidence="2">The sequence shown here is derived from an EMBL/GenBank/DDBJ whole genome shotgun (WGS) entry which is preliminary data.</text>
</comment>
<sequence length="120" mass="12892">YATRASSHHFSLQSSASSSRPPATNQIDSAPKVIYNSEATVGDEGDDGEYDDDEEEGGGTTEDGSIDTEEEVVGAKNQVENSVNHTTKAGKIYAPRPISRRGRQRRHTLGPTDGDVALWS</sequence>
<dbReference type="Proteomes" id="UP000784294">
    <property type="component" value="Unassembled WGS sequence"/>
</dbReference>
<evidence type="ECO:0000313" key="2">
    <source>
        <dbReference type="EMBL" id="VEL27344.1"/>
    </source>
</evidence>
<evidence type="ECO:0000256" key="1">
    <source>
        <dbReference type="SAM" id="MobiDB-lite"/>
    </source>
</evidence>
<dbReference type="AlphaFoldDB" id="A0A3S5A4D2"/>
<name>A0A3S5A4D2_9PLAT</name>
<organism evidence="2 3">
    <name type="scientific">Protopolystoma xenopodis</name>
    <dbReference type="NCBI Taxonomy" id="117903"/>
    <lineage>
        <taxon>Eukaryota</taxon>
        <taxon>Metazoa</taxon>
        <taxon>Spiralia</taxon>
        <taxon>Lophotrochozoa</taxon>
        <taxon>Platyhelminthes</taxon>
        <taxon>Monogenea</taxon>
        <taxon>Polyopisthocotylea</taxon>
        <taxon>Polystomatidea</taxon>
        <taxon>Polystomatidae</taxon>
        <taxon>Protopolystoma</taxon>
    </lineage>
</organism>
<protein>
    <submittedName>
        <fullName evidence="2">Uncharacterized protein</fullName>
    </submittedName>
</protein>
<accession>A0A3S5A4D2</accession>
<keyword evidence="3" id="KW-1185">Reference proteome</keyword>
<proteinExistence type="predicted"/>
<gene>
    <name evidence="2" type="ORF">PXEA_LOCUS20784</name>
</gene>
<feature type="compositionally biased region" description="Polar residues" evidence="1">
    <location>
        <begin position="78"/>
        <end position="87"/>
    </location>
</feature>
<dbReference type="EMBL" id="CAAALY010086616">
    <property type="protein sequence ID" value="VEL27344.1"/>
    <property type="molecule type" value="Genomic_DNA"/>
</dbReference>
<feature type="compositionally biased region" description="Acidic residues" evidence="1">
    <location>
        <begin position="41"/>
        <end position="57"/>
    </location>
</feature>